<dbReference type="AlphaFoldDB" id="A0A8J3GC72"/>
<evidence type="ECO:0000259" key="3">
    <source>
        <dbReference type="Pfam" id="PF15902"/>
    </source>
</evidence>
<gene>
    <name evidence="4" type="ORF">GCM10007390_42010</name>
</gene>
<dbReference type="Pfam" id="PF15902">
    <property type="entry name" value="Sortilin-Vps10"/>
    <property type="match status" value="1"/>
</dbReference>
<comment type="caution">
    <text evidence="4">The sequence shown here is derived from an EMBL/GenBank/DDBJ whole genome shotgun (WGS) entry which is preliminary data.</text>
</comment>
<dbReference type="Gene3D" id="2.130.10.10">
    <property type="entry name" value="YVTN repeat-like/Quinoprotein amine dehydrogenase"/>
    <property type="match status" value="4"/>
</dbReference>
<keyword evidence="2" id="KW-0732">Signal</keyword>
<dbReference type="CDD" id="cd15482">
    <property type="entry name" value="Sialidase_non-viral"/>
    <property type="match status" value="2"/>
</dbReference>
<evidence type="ECO:0000256" key="1">
    <source>
        <dbReference type="ARBA" id="ARBA00022737"/>
    </source>
</evidence>
<reference evidence="4 5" key="1">
    <citation type="journal article" date="2014" name="Int. J. Syst. Evol. Microbiol.">
        <title>Complete genome sequence of Corynebacterium casei LMG S-19264T (=DSM 44701T), isolated from a smear-ripened cheese.</title>
        <authorList>
            <consortium name="US DOE Joint Genome Institute (JGI-PGF)"/>
            <person name="Walter F."/>
            <person name="Albersmeier A."/>
            <person name="Kalinowski J."/>
            <person name="Ruckert C."/>
        </authorList>
    </citation>
    <scope>NUCLEOTIDE SEQUENCE [LARGE SCALE GENOMIC DNA]</scope>
    <source>
        <strain evidence="4 5">KCTC 12866</strain>
    </source>
</reference>
<dbReference type="GO" id="GO:0010411">
    <property type="term" value="P:xyloglucan metabolic process"/>
    <property type="evidence" value="ECO:0007669"/>
    <property type="project" value="TreeGrafter"/>
</dbReference>
<evidence type="ECO:0000313" key="5">
    <source>
        <dbReference type="Proteomes" id="UP000598271"/>
    </source>
</evidence>
<keyword evidence="5" id="KW-1185">Reference proteome</keyword>
<proteinExistence type="predicted"/>
<dbReference type="SUPFAM" id="SSF110296">
    <property type="entry name" value="Oligoxyloglucan reducing end-specific cellobiohydrolase"/>
    <property type="match status" value="3"/>
</dbReference>
<dbReference type="InterPro" id="IPR015943">
    <property type="entry name" value="WD40/YVTN_repeat-like_dom_sf"/>
</dbReference>
<dbReference type="EMBL" id="BMXF01000004">
    <property type="protein sequence ID" value="GHB82470.1"/>
    <property type="molecule type" value="Genomic_DNA"/>
</dbReference>
<evidence type="ECO:0000313" key="4">
    <source>
        <dbReference type="EMBL" id="GHB82470.1"/>
    </source>
</evidence>
<dbReference type="PANTHER" id="PTHR43739">
    <property type="entry name" value="XYLOGLUCANASE (EUROFUNG)"/>
    <property type="match status" value="1"/>
</dbReference>
<accession>A0A8J3GC72</accession>
<dbReference type="Proteomes" id="UP000598271">
    <property type="component" value="Unassembled WGS sequence"/>
</dbReference>
<name>A0A8J3GC72_9BACT</name>
<evidence type="ECO:0000256" key="2">
    <source>
        <dbReference type="SAM" id="SignalP"/>
    </source>
</evidence>
<feature type="chain" id="PRO_5035228957" description="Sortilin N-terminal domain-containing protein" evidence="2">
    <location>
        <begin position="20"/>
        <end position="1068"/>
    </location>
</feature>
<keyword evidence="1" id="KW-0677">Repeat</keyword>
<sequence length="1068" mass="118263">MKRTLLLCLILFFSGNTFAQNRKGAARSESKTGQTPTDSLDKTFQALKWRNIGPFRGGRSVASSGVVGDPLTYYMGNTGGGLWKTEDAGVSWNNVSDSYFKTSSVGAVAVSESDPNVVFVGMGEHAPRGVMTSYGDGVYKSTDAGKTWKKMGLDKTRHIAMIRIHPQNPDIVYVAAQGALHGPTEERGVYKSTDGGKNWQKTLYVDENSGCADMSMDMTNPRILYAAMWDHRRLPWQMVSGGKGSGLYKSTDAGETWTKLDKGLPQEMGKMGISVSRANPERVFALIESDSEKEQGGVFRSDDAGKSWERVSKDHRTVQRAWYYIEILADPKDENTVYVLNSPALKSIDGGKTFSRVFSKTHGDHHDLWINPGNNKNMVLSNDGGAAVSFNGGETFSYQNGMPTAQFYRLSVDNLFPYRIYAGQQDNSSVMIASRSTTGSGITESDWDPSAGGESAFLAFDPDAPKYVMGGSYQGTIELLNLETREGKGVMISPIQYQSVQAKDMKYRFNWNAPIIYSRREKAFYHAGNKVLKTTDLGKTWTELSPDLTRADTAKLGLGGAPYTNEGAGGENYATISYLVEAPDEAGVFWAGSDDGLVHLTRDNGQTWTNVTPKGMNETLVNCIEVSPHDKATAYIATTRYKFNDFAPSLYKTTDYGKSWTKINEGIPDGAYTRVIREDDQRKGLLYAGTETGLYLSYDGGKSWQNFQLNLPVTPITDLKVHHSDLIAATMGRSIWILDDLAPLRQYNQNIAKDGLWVYTPEDAYRVSGRSALDKVEGKDDLLPVKNSMVGDNPATGVVIYYKLPAAPDTSQAMKLEIMDGQGNLVREYSSKEDEEFETYPGGPSADDLLPMKGGLNRFVWDMRAETMPGVPKVFIEGSYDGHKVAPGKFTARLTYRDSTRSTDFTILPDPRIEATTADYAEQQRVLTLVEDKVKEIHKSVLDMRKARKQISELASLLAEKPAQKVVADTAKALVKKMKTWEDKLVQNKSESNDDVINFLNMLSADYIFVRGELDSNVPIVTNGQKQRIAELDGQWDKLNAEKEKLVEDIYAFNVLCRSKGIEKITMP</sequence>
<organism evidence="4 5">
    <name type="scientific">Persicitalea jodogahamensis</name>
    <dbReference type="NCBI Taxonomy" id="402147"/>
    <lineage>
        <taxon>Bacteria</taxon>
        <taxon>Pseudomonadati</taxon>
        <taxon>Bacteroidota</taxon>
        <taxon>Cytophagia</taxon>
        <taxon>Cytophagales</taxon>
        <taxon>Spirosomataceae</taxon>
        <taxon>Persicitalea</taxon>
    </lineage>
</organism>
<dbReference type="InterPro" id="IPR052025">
    <property type="entry name" value="Xyloglucanase_GH74"/>
</dbReference>
<protein>
    <recommendedName>
        <fullName evidence="3">Sortilin N-terminal domain-containing protein</fullName>
    </recommendedName>
</protein>
<dbReference type="PANTHER" id="PTHR43739:SF5">
    <property type="entry name" value="EXO-ALPHA-SIALIDASE"/>
    <property type="match status" value="1"/>
</dbReference>
<feature type="signal peptide" evidence="2">
    <location>
        <begin position="1"/>
        <end position="19"/>
    </location>
</feature>
<dbReference type="RefSeq" id="WP_189566928.1">
    <property type="nucleotide sequence ID" value="NZ_BMXF01000004.1"/>
</dbReference>
<dbReference type="InterPro" id="IPR031778">
    <property type="entry name" value="Sortilin_N"/>
</dbReference>
<feature type="domain" description="Sortilin N-terminal" evidence="3">
    <location>
        <begin position="138"/>
        <end position="264"/>
    </location>
</feature>